<name>A0ABX7FJ15_BRECH</name>
<gene>
    <name evidence="1" type="ORF">JNE38_16650</name>
</gene>
<dbReference type="EMBL" id="CP069127">
    <property type="protein sequence ID" value="QRG65272.1"/>
    <property type="molecule type" value="Genomic_DNA"/>
</dbReference>
<protein>
    <submittedName>
        <fullName evidence="1">Zf-TFIIB domain-containing protein</fullName>
    </submittedName>
</protein>
<sequence>MRCPWCDNEISEFNGYCSNCGNELVDFEKQDSSNFKTPELNEESVPKVEHCPKCHGEMLFLGDQELQRSSSISNLFFGELGDLIKGTLRLVMFVCKNCGKAEFSVTEDTLLRLKDYGQLD</sequence>
<evidence type="ECO:0000313" key="2">
    <source>
        <dbReference type="Proteomes" id="UP000596248"/>
    </source>
</evidence>
<reference evidence="1 2" key="1">
    <citation type="submission" date="2021-01" db="EMBL/GenBank/DDBJ databases">
        <title>Identification of strong promoters based on the transcriptome of Brevibacillus choshinensis.</title>
        <authorList>
            <person name="Yao D."/>
            <person name="Zhang K."/>
            <person name="Wu J."/>
        </authorList>
    </citation>
    <scope>NUCLEOTIDE SEQUENCE [LARGE SCALE GENOMIC DNA]</scope>
    <source>
        <strain evidence="1 2">HPD31-SP3</strain>
    </source>
</reference>
<dbReference type="Proteomes" id="UP000596248">
    <property type="component" value="Chromosome"/>
</dbReference>
<evidence type="ECO:0000313" key="1">
    <source>
        <dbReference type="EMBL" id="QRG65272.1"/>
    </source>
</evidence>
<accession>A0ABX7FJ15</accession>
<organism evidence="1 2">
    <name type="scientific">Brevibacillus choshinensis</name>
    <dbReference type="NCBI Taxonomy" id="54911"/>
    <lineage>
        <taxon>Bacteria</taxon>
        <taxon>Bacillati</taxon>
        <taxon>Bacillota</taxon>
        <taxon>Bacilli</taxon>
        <taxon>Bacillales</taxon>
        <taxon>Paenibacillaceae</taxon>
        <taxon>Brevibacillus</taxon>
    </lineage>
</organism>
<keyword evidence="2" id="KW-1185">Reference proteome</keyword>
<proteinExistence type="predicted"/>
<dbReference type="RefSeq" id="WP_203254790.1">
    <property type="nucleotide sequence ID" value="NZ_CP069127.1"/>
</dbReference>